<dbReference type="OrthoDB" id="441030at2759"/>
<organism evidence="2 3">
    <name type="scientific">Symbiodinium necroappetens</name>
    <dbReference type="NCBI Taxonomy" id="1628268"/>
    <lineage>
        <taxon>Eukaryota</taxon>
        <taxon>Sar</taxon>
        <taxon>Alveolata</taxon>
        <taxon>Dinophyceae</taxon>
        <taxon>Suessiales</taxon>
        <taxon>Symbiodiniaceae</taxon>
        <taxon>Symbiodinium</taxon>
    </lineage>
</organism>
<dbReference type="AlphaFoldDB" id="A0A812SGK9"/>
<protein>
    <submittedName>
        <fullName evidence="2">Uncharacterized protein</fullName>
    </submittedName>
</protein>
<reference evidence="2" key="1">
    <citation type="submission" date="2021-02" db="EMBL/GenBank/DDBJ databases">
        <authorList>
            <person name="Dougan E. K."/>
            <person name="Rhodes N."/>
            <person name="Thang M."/>
            <person name="Chan C."/>
        </authorList>
    </citation>
    <scope>NUCLEOTIDE SEQUENCE</scope>
</reference>
<gene>
    <name evidence="2" type="ORF">SNEC2469_LOCUS13443</name>
</gene>
<feature type="compositionally biased region" description="Basic and acidic residues" evidence="1">
    <location>
        <begin position="112"/>
        <end position="143"/>
    </location>
</feature>
<evidence type="ECO:0000313" key="2">
    <source>
        <dbReference type="EMBL" id="CAE7475989.1"/>
    </source>
</evidence>
<accession>A0A812SGK9</accession>
<dbReference type="EMBL" id="CAJNJA010021453">
    <property type="protein sequence ID" value="CAE7475989.1"/>
    <property type="molecule type" value="Genomic_DNA"/>
</dbReference>
<evidence type="ECO:0000313" key="3">
    <source>
        <dbReference type="Proteomes" id="UP000601435"/>
    </source>
</evidence>
<proteinExistence type="predicted"/>
<name>A0A812SGK9_9DINO</name>
<evidence type="ECO:0000256" key="1">
    <source>
        <dbReference type="SAM" id="MobiDB-lite"/>
    </source>
</evidence>
<comment type="caution">
    <text evidence="2">The sequence shown here is derived from an EMBL/GenBank/DDBJ whole genome shotgun (WGS) entry which is preliminary data.</text>
</comment>
<feature type="region of interest" description="Disordered" evidence="1">
    <location>
        <begin position="109"/>
        <end position="150"/>
    </location>
</feature>
<keyword evidence="3" id="KW-1185">Reference proteome</keyword>
<dbReference type="Proteomes" id="UP000601435">
    <property type="component" value="Unassembled WGS sequence"/>
</dbReference>
<sequence>MEGTEISRDAQAFFDDLPPDGFLPEEEALREAILNFLDSSGPDAPPTLKEAQQVSEVRDARDACLSGSSGVTLKMWIDRRIGGEIAAWRKNGRGDVLIGLREVWGEEAAAANREEVQQAKGESDKAKRRKMDDAPGPGRDRRGVAKGRGR</sequence>